<keyword evidence="2" id="KW-0413">Isomerase</keyword>
<dbReference type="InterPro" id="IPR036237">
    <property type="entry name" value="Xyl_isomerase-like_sf"/>
</dbReference>
<dbReference type="Gene3D" id="3.20.20.150">
    <property type="entry name" value="Divalent-metal-dependent TIM barrel enzymes"/>
    <property type="match status" value="1"/>
</dbReference>
<gene>
    <name evidence="2" type="ORF">HNR07_005899</name>
</gene>
<dbReference type="Pfam" id="PF01261">
    <property type="entry name" value="AP_endonuc_2"/>
    <property type="match status" value="1"/>
</dbReference>
<evidence type="ECO:0000313" key="2">
    <source>
        <dbReference type="EMBL" id="MBB5494762.1"/>
    </source>
</evidence>
<dbReference type="GO" id="GO:0016853">
    <property type="term" value="F:isomerase activity"/>
    <property type="evidence" value="ECO:0007669"/>
    <property type="project" value="UniProtKB-KW"/>
</dbReference>
<reference evidence="2 3" key="1">
    <citation type="submission" date="2020-08" db="EMBL/GenBank/DDBJ databases">
        <title>Sequencing the genomes of 1000 actinobacteria strains.</title>
        <authorList>
            <person name="Klenk H.-P."/>
        </authorList>
    </citation>
    <scope>NUCLEOTIDE SEQUENCE [LARGE SCALE GENOMIC DNA]</scope>
    <source>
        <strain evidence="2 3">DSM 44598</strain>
    </source>
</reference>
<keyword evidence="3" id="KW-1185">Reference proteome</keyword>
<protein>
    <submittedName>
        <fullName evidence="2">Sugar phosphate isomerase/epimerase</fullName>
    </submittedName>
</protein>
<dbReference type="InterPro" id="IPR013022">
    <property type="entry name" value="Xyl_isomerase-like_TIM-brl"/>
</dbReference>
<name>A0A840WEV6_9ACTN</name>
<accession>A0A840WEV6</accession>
<dbReference type="EMBL" id="JACHDO010000001">
    <property type="protein sequence ID" value="MBB5494762.1"/>
    <property type="molecule type" value="Genomic_DNA"/>
</dbReference>
<comment type="caution">
    <text evidence="2">The sequence shown here is derived from an EMBL/GenBank/DDBJ whole genome shotgun (WGS) entry which is preliminary data.</text>
</comment>
<dbReference type="PANTHER" id="PTHR12110:SF21">
    <property type="entry name" value="XYLOSE ISOMERASE-LIKE TIM BARREL DOMAIN-CONTAINING PROTEIN"/>
    <property type="match status" value="1"/>
</dbReference>
<dbReference type="InterPro" id="IPR050312">
    <property type="entry name" value="IolE/XylAMocC-like"/>
</dbReference>
<organism evidence="2 3">
    <name type="scientific">Nocardiopsis metallicus</name>
    <dbReference type="NCBI Taxonomy" id="179819"/>
    <lineage>
        <taxon>Bacteria</taxon>
        <taxon>Bacillati</taxon>
        <taxon>Actinomycetota</taxon>
        <taxon>Actinomycetes</taxon>
        <taxon>Streptosporangiales</taxon>
        <taxon>Nocardiopsidaceae</taxon>
        <taxon>Nocardiopsis</taxon>
    </lineage>
</organism>
<sequence>MSAPSRFGCLSWTSMPCRPLSEQIALAAAPGLGQLEVHLPQVLAEGAQAVASALARHRVRAVAATGLMPGSLLHQDLDLPRLREGLAALDRLGCPVAVLTLDHTIGAPYPQAEQAILKRLRALVGTAATYGVRLAVEALGTPGGHTPAQGSGPEAGIRTLLQVAELLDGLGRKSTRVGVCVDAVSWAATGAHLEHITGLGHPVRHVRVADAPCSRKLPVAQWRPSHRLMVGDGALDWSSFGTALAQADYSGPWALAVTNPGIRSLPGPELVARALAATQYLHSSTTSKPSATRAA</sequence>
<feature type="domain" description="Xylose isomerase-like TIM barrel" evidence="1">
    <location>
        <begin position="26"/>
        <end position="276"/>
    </location>
</feature>
<evidence type="ECO:0000259" key="1">
    <source>
        <dbReference type="Pfam" id="PF01261"/>
    </source>
</evidence>
<dbReference type="PANTHER" id="PTHR12110">
    <property type="entry name" value="HYDROXYPYRUVATE ISOMERASE"/>
    <property type="match status" value="1"/>
</dbReference>
<dbReference type="Proteomes" id="UP000579647">
    <property type="component" value="Unassembled WGS sequence"/>
</dbReference>
<dbReference type="AlphaFoldDB" id="A0A840WEV6"/>
<dbReference type="RefSeq" id="WP_184368709.1">
    <property type="nucleotide sequence ID" value="NZ_BAAAKM010000063.1"/>
</dbReference>
<dbReference type="SUPFAM" id="SSF51658">
    <property type="entry name" value="Xylose isomerase-like"/>
    <property type="match status" value="1"/>
</dbReference>
<evidence type="ECO:0000313" key="3">
    <source>
        <dbReference type="Proteomes" id="UP000579647"/>
    </source>
</evidence>
<proteinExistence type="predicted"/>